<dbReference type="EMBL" id="JARKIB010000170">
    <property type="protein sequence ID" value="KAJ7728744.1"/>
    <property type="molecule type" value="Genomic_DNA"/>
</dbReference>
<name>A0AAD7HW91_9AGAR</name>
<feature type="non-terminal residue" evidence="1">
    <location>
        <position position="97"/>
    </location>
</feature>
<proteinExistence type="predicted"/>
<dbReference type="Proteomes" id="UP001215598">
    <property type="component" value="Unassembled WGS sequence"/>
</dbReference>
<protein>
    <submittedName>
        <fullName evidence="1">Uncharacterized protein</fullName>
    </submittedName>
</protein>
<gene>
    <name evidence="1" type="ORF">B0H16DRAFT_1588133</name>
</gene>
<accession>A0AAD7HW91</accession>
<evidence type="ECO:0000313" key="2">
    <source>
        <dbReference type="Proteomes" id="UP001215598"/>
    </source>
</evidence>
<reference evidence="1" key="1">
    <citation type="submission" date="2023-03" db="EMBL/GenBank/DDBJ databases">
        <title>Massive genome expansion in bonnet fungi (Mycena s.s.) driven by repeated elements and novel gene families across ecological guilds.</title>
        <authorList>
            <consortium name="Lawrence Berkeley National Laboratory"/>
            <person name="Harder C.B."/>
            <person name="Miyauchi S."/>
            <person name="Viragh M."/>
            <person name="Kuo A."/>
            <person name="Thoen E."/>
            <person name="Andreopoulos B."/>
            <person name="Lu D."/>
            <person name="Skrede I."/>
            <person name="Drula E."/>
            <person name="Henrissat B."/>
            <person name="Morin E."/>
            <person name="Kohler A."/>
            <person name="Barry K."/>
            <person name="LaButti K."/>
            <person name="Morin E."/>
            <person name="Salamov A."/>
            <person name="Lipzen A."/>
            <person name="Mereny Z."/>
            <person name="Hegedus B."/>
            <person name="Baldrian P."/>
            <person name="Stursova M."/>
            <person name="Weitz H."/>
            <person name="Taylor A."/>
            <person name="Grigoriev I.V."/>
            <person name="Nagy L.G."/>
            <person name="Martin F."/>
            <person name="Kauserud H."/>
        </authorList>
    </citation>
    <scope>NUCLEOTIDE SEQUENCE</scope>
    <source>
        <strain evidence="1">CBHHK182m</strain>
    </source>
</reference>
<dbReference type="AlphaFoldDB" id="A0AAD7HW91"/>
<organism evidence="1 2">
    <name type="scientific">Mycena metata</name>
    <dbReference type="NCBI Taxonomy" id="1033252"/>
    <lineage>
        <taxon>Eukaryota</taxon>
        <taxon>Fungi</taxon>
        <taxon>Dikarya</taxon>
        <taxon>Basidiomycota</taxon>
        <taxon>Agaricomycotina</taxon>
        <taxon>Agaricomycetes</taxon>
        <taxon>Agaricomycetidae</taxon>
        <taxon>Agaricales</taxon>
        <taxon>Marasmiineae</taxon>
        <taxon>Mycenaceae</taxon>
        <taxon>Mycena</taxon>
    </lineage>
</organism>
<keyword evidence="2" id="KW-1185">Reference proteome</keyword>
<evidence type="ECO:0000313" key="1">
    <source>
        <dbReference type="EMBL" id="KAJ7728744.1"/>
    </source>
</evidence>
<comment type="caution">
    <text evidence="1">The sequence shown here is derived from an EMBL/GenBank/DDBJ whole genome shotgun (WGS) entry which is preliminary data.</text>
</comment>
<sequence length="97" mass="10741">MGLPRTNVMYGAVLGFELILANGSGLAMRTPRLYRGAAVFASFRACGIGRRGGVWRWRWRAPTALYGVRQVLHVVPAHTSRLGYQVSDSAILVRRLL</sequence>